<dbReference type="CDD" id="cd00165">
    <property type="entry name" value="S4"/>
    <property type="match status" value="1"/>
</dbReference>
<dbReference type="STRING" id="3055.A0A2K3E0G0"/>
<evidence type="ECO:0000256" key="1">
    <source>
        <dbReference type="ARBA" id="ARBA00000073"/>
    </source>
</evidence>
<name>A0A2K3E0G0_CHLRE</name>
<dbReference type="EMBL" id="CM008963">
    <property type="protein sequence ID" value="PNW86249.1"/>
    <property type="molecule type" value="Genomic_DNA"/>
</dbReference>
<evidence type="ECO:0000256" key="3">
    <source>
        <dbReference type="ARBA" id="ARBA00023235"/>
    </source>
</evidence>
<evidence type="ECO:0000256" key="4">
    <source>
        <dbReference type="PROSITE-ProRule" id="PRU00182"/>
    </source>
</evidence>
<evidence type="ECO:0000256" key="2">
    <source>
        <dbReference type="ARBA" id="ARBA00010876"/>
    </source>
</evidence>
<dbReference type="PaxDb" id="3055-EDP06636"/>
<dbReference type="OrthoDB" id="418349at2759"/>
<dbReference type="InterPro" id="IPR050188">
    <property type="entry name" value="RluA_PseudoU_synthase"/>
</dbReference>
<keyword evidence="9" id="KW-1185">Reference proteome</keyword>
<dbReference type="KEGG" id="cre:CHLRE_02g078750v5"/>
<dbReference type="InterPro" id="IPR006224">
    <property type="entry name" value="PsdUridine_synth_RluA-like_CS"/>
</dbReference>
<dbReference type="InterPro" id="IPR006145">
    <property type="entry name" value="PsdUridine_synth_RsuA/RluA"/>
</dbReference>
<dbReference type="Gene3D" id="3.30.2350.10">
    <property type="entry name" value="Pseudouridine synthase"/>
    <property type="match status" value="2"/>
</dbReference>
<dbReference type="GO" id="GO:0009982">
    <property type="term" value="F:pseudouridine synthase activity"/>
    <property type="evidence" value="ECO:0000318"/>
    <property type="project" value="GO_Central"/>
</dbReference>
<feature type="region of interest" description="Disordered" evidence="5">
    <location>
        <begin position="209"/>
        <end position="263"/>
    </location>
</feature>
<feature type="compositionally biased region" description="Low complexity" evidence="5">
    <location>
        <begin position="242"/>
        <end position="263"/>
    </location>
</feature>
<evidence type="ECO:0000259" key="7">
    <source>
        <dbReference type="Pfam" id="PF01479"/>
    </source>
</evidence>
<feature type="compositionally biased region" description="Polar residues" evidence="5">
    <location>
        <begin position="317"/>
        <end position="326"/>
    </location>
</feature>
<evidence type="ECO:0000256" key="5">
    <source>
        <dbReference type="SAM" id="MobiDB-lite"/>
    </source>
</evidence>
<keyword evidence="4" id="KW-0694">RNA-binding</keyword>
<dbReference type="AlphaFoldDB" id="A0A2K3E0G0"/>
<dbReference type="Gramene" id="PNW86249">
    <property type="protein sequence ID" value="PNW86249"/>
    <property type="gene ID" value="CHLRE_02g078750v5"/>
</dbReference>
<feature type="region of interest" description="Disordered" evidence="5">
    <location>
        <begin position="317"/>
        <end position="342"/>
    </location>
</feature>
<dbReference type="RefSeq" id="XP_042926831.1">
    <property type="nucleotide sequence ID" value="XM_043059197.1"/>
</dbReference>
<comment type="similarity">
    <text evidence="2">Belongs to the pseudouridine synthase RluA family.</text>
</comment>
<gene>
    <name evidence="8" type="ORF">CHLRE_02g078750v5</name>
</gene>
<dbReference type="InterPro" id="IPR036986">
    <property type="entry name" value="S4_RNA-bd_sf"/>
</dbReference>
<reference evidence="8 9" key="1">
    <citation type="journal article" date="2007" name="Science">
        <title>The Chlamydomonas genome reveals the evolution of key animal and plant functions.</title>
        <authorList>
            <person name="Merchant S.S."/>
            <person name="Prochnik S.E."/>
            <person name="Vallon O."/>
            <person name="Harris E.H."/>
            <person name="Karpowicz S.J."/>
            <person name="Witman G.B."/>
            <person name="Terry A."/>
            <person name="Salamov A."/>
            <person name="Fritz-Laylin L.K."/>
            <person name="Marechal-Drouard L."/>
            <person name="Marshall W.F."/>
            <person name="Qu L.H."/>
            <person name="Nelson D.R."/>
            <person name="Sanderfoot A.A."/>
            <person name="Spalding M.H."/>
            <person name="Kapitonov V.V."/>
            <person name="Ren Q."/>
            <person name="Ferris P."/>
            <person name="Lindquist E."/>
            <person name="Shapiro H."/>
            <person name="Lucas S.M."/>
            <person name="Grimwood J."/>
            <person name="Schmutz J."/>
            <person name="Cardol P."/>
            <person name="Cerutti H."/>
            <person name="Chanfreau G."/>
            <person name="Chen C.L."/>
            <person name="Cognat V."/>
            <person name="Croft M.T."/>
            <person name="Dent R."/>
            <person name="Dutcher S."/>
            <person name="Fernandez E."/>
            <person name="Fukuzawa H."/>
            <person name="Gonzalez-Ballester D."/>
            <person name="Gonzalez-Halphen D."/>
            <person name="Hallmann A."/>
            <person name="Hanikenne M."/>
            <person name="Hippler M."/>
            <person name="Inwood W."/>
            <person name="Jabbari K."/>
            <person name="Kalanon M."/>
            <person name="Kuras R."/>
            <person name="Lefebvre P.A."/>
            <person name="Lemaire S.D."/>
            <person name="Lobanov A.V."/>
            <person name="Lohr M."/>
            <person name="Manuell A."/>
            <person name="Meier I."/>
            <person name="Mets L."/>
            <person name="Mittag M."/>
            <person name="Mittelmeier T."/>
            <person name="Moroney J.V."/>
            <person name="Moseley J."/>
            <person name="Napoli C."/>
            <person name="Nedelcu A.M."/>
            <person name="Niyogi K."/>
            <person name="Novoselov S.V."/>
            <person name="Paulsen I.T."/>
            <person name="Pazour G."/>
            <person name="Purton S."/>
            <person name="Ral J.P."/>
            <person name="Riano-Pachon D.M."/>
            <person name="Riekhof W."/>
            <person name="Rymarquis L."/>
            <person name="Schroda M."/>
            <person name="Stern D."/>
            <person name="Umen J."/>
            <person name="Willows R."/>
            <person name="Wilson N."/>
            <person name="Zimmer S.L."/>
            <person name="Allmer J."/>
            <person name="Balk J."/>
            <person name="Bisova K."/>
            <person name="Chen C.J."/>
            <person name="Elias M."/>
            <person name="Gendler K."/>
            <person name="Hauser C."/>
            <person name="Lamb M.R."/>
            <person name="Ledford H."/>
            <person name="Long J.C."/>
            <person name="Minagawa J."/>
            <person name="Page M.D."/>
            <person name="Pan J."/>
            <person name="Pootakham W."/>
            <person name="Roje S."/>
            <person name="Rose A."/>
            <person name="Stahlberg E."/>
            <person name="Terauchi A.M."/>
            <person name="Yang P."/>
            <person name="Ball S."/>
            <person name="Bowler C."/>
            <person name="Dieckmann C.L."/>
            <person name="Gladyshev V.N."/>
            <person name="Green P."/>
            <person name="Jorgensen R."/>
            <person name="Mayfield S."/>
            <person name="Mueller-Roeber B."/>
            <person name="Rajamani S."/>
            <person name="Sayre R.T."/>
            <person name="Brokstein P."/>
            <person name="Dubchak I."/>
            <person name="Goodstein D."/>
            <person name="Hornick L."/>
            <person name="Huang Y.W."/>
            <person name="Jhaveri J."/>
            <person name="Luo Y."/>
            <person name="Martinez D."/>
            <person name="Ngau W.C."/>
            <person name="Otillar B."/>
            <person name="Poliakov A."/>
            <person name="Porter A."/>
            <person name="Szajkowski L."/>
            <person name="Werner G."/>
            <person name="Zhou K."/>
            <person name="Grigoriev I.V."/>
            <person name="Rokhsar D.S."/>
            <person name="Grossman A.R."/>
        </authorList>
    </citation>
    <scope>NUCLEOTIDE SEQUENCE [LARGE SCALE GENOMIC DNA]</scope>
    <source>
        <strain evidence="9">CC-503</strain>
    </source>
</reference>
<feature type="compositionally biased region" description="Acidic residues" evidence="5">
    <location>
        <begin position="224"/>
        <end position="241"/>
    </location>
</feature>
<dbReference type="SUPFAM" id="SSF55120">
    <property type="entry name" value="Pseudouridine synthase"/>
    <property type="match status" value="1"/>
</dbReference>
<dbReference type="PROSITE" id="PS50889">
    <property type="entry name" value="S4"/>
    <property type="match status" value="1"/>
</dbReference>
<dbReference type="InParanoid" id="A0A2K3E0G0"/>
<dbReference type="InterPro" id="IPR002942">
    <property type="entry name" value="S4_RNA-bd"/>
</dbReference>
<dbReference type="InterPro" id="IPR020103">
    <property type="entry name" value="PsdUridine_synth_cat_dom_sf"/>
</dbReference>
<feature type="domain" description="Pseudouridine synthase RsuA/RluA-like" evidence="6">
    <location>
        <begin position="162"/>
        <end position="384"/>
    </location>
</feature>
<feature type="region of interest" description="Disordered" evidence="5">
    <location>
        <begin position="443"/>
        <end position="465"/>
    </location>
</feature>
<evidence type="ECO:0000313" key="9">
    <source>
        <dbReference type="Proteomes" id="UP000006906"/>
    </source>
</evidence>
<dbReference type="PANTHER" id="PTHR21600">
    <property type="entry name" value="MITOCHONDRIAL RNA PSEUDOURIDINE SYNTHASE"/>
    <property type="match status" value="1"/>
</dbReference>
<dbReference type="CDD" id="cd02869">
    <property type="entry name" value="PseudoU_synth_RluA_like"/>
    <property type="match status" value="1"/>
</dbReference>
<dbReference type="Proteomes" id="UP000006906">
    <property type="component" value="Chromosome 2"/>
</dbReference>
<dbReference type="PROSITE" id="PS01129">
    <property type="entry name" value="PSI_RLU"/>
    <property type="match status" value="1"/>
</dbReference>
<proteinExistence type="inferred from homology"/>
<dbReference type="PANTHER" id="PTHR21600:SF87">
    <property type="entry name" value="RNA PSEUDOURIDYLATE SYNTHASE DOMAIN-CONTAINING PROTEIN 1"/>
    <property type="match status" value="1"/>
</dbReference>
<comment type="catalytic activity">
    <reaction evidence="1">
        <text>a uridine in RNA = a pseudouridine in RNA</text>
        <dbReference type="Rhea" id="RHEA:48348"/>
        <dbReference type="Rhea" id="RHEA-COMP:12068"/>
        <dbReference type="Rhea" id="RHEA-COMP:12069"/>
        <dbReference type="ChEBI" id="CHEBI:65314"/>
        <dbReference type="ChEBI" id="CHEBI:65315"/>
    </reaction>
</comment>
<feature type="domain" description="RNA-binding S4" evidence="7">
    <location>
        <begin position="101"/>
        <end position="135"/>
    </location>
</feature>
<dbReference type="OMA" id="KSERAYT"/>
<organism evidence="8 9">
    <name type="scientific">Chlamydomonas reinhardtii</name>
    <name type="common">Chlamydomonas smithii</name>
    <dbReference type="NCBI Taxonomy" id="3055"/>
    <lineage>
        <taxon>Eukaryota</taxon>
        <taxon>Viridiplantae</taxon>
        <taxon>Chlorophyta</taxon>
        <taxon>core chlorophytes</taxon>
        <taxon>Chlorophyceae</taxon>
        <taxon>CS clade</taxon>
        <taxon>Chlamydomonadales</taxon>
        <taxon>Chlamydomonadaceae</taxon>
        <taxon>Chlamydomonas</taxon>
    </lineage>
</organism>
<evidence type="ECO:0000313" key="8">
    <source>
        <dbReference type="EMBL" id="PNW86249.1"/>
    </source>
</evidence>
<dbReference type="SUPFAM" id="SSF55174">
    <property type="entry name" value="Alpha-L RNA-binding motif"/>
    <property type="match status" value="1"/>
</dbReference>
<protein>
    <submittedName>
        <fullName evidence="8">Uncharacterized protein</fullName>
    </submittedName>
</protein>
<dbReference type="Pfam" id="PF00849">
    <property type="entry name" value="PseudoU_synth_2"/>
    <property type="match status" value="1"/>
</dbReference>
<dbReference type="ExpressionAtlas" id="A0A2K3E0G0">
    <property type="expression patterns" value="baseline and differential"/>
</dbReference>
<dbReference type="Gene3D" id="3.10.290.10">
    <property type="entry name" value="RNA-binding S4 domain"/>
    <property type="match status" value="1"/>
</dbReference>
<dbReference type="GO" id="GO:0003723">
    <property type="term" value="F:RNA binding"/>
    <property type="evidence" value="ECO:0007669"/>
    <property type="project" value="UniProtKB-KW"/>
</dbReference>
<dbReference type="GO" id="GO:0000455">
    <property type="term" value="P:enzyme-directed rRNA pseudouridine synthesis"/>
    <property type="evidence" value="ECO:0000318"/>
    <property type="project" value="GO_Central"/>
</dbReference>
<dbReference type="Pfam" id="PF01479">
    <property type="entry name" value="S4"/>
    <property type="match status" value="1"/>
</dbReference>
<sequence>MLTSHTLNFKHRYQVAAPCRRNGAQACRRTAGAKRIRFSLVLWATSGDAKPSVAPSKVAAPVDFSYRVAAKQAASKLRLDSFLVEQIAAELAAVPSSAQDVSRAKVQASIAAGLVAVNGRPVSKAGQQLRAGDTVTASLLPPPPMQAIPEPIPLDIKYEDEHLLVINKPAGMVVHVAPGHHTGTLVNALLHHCSLPALDLAPTEPGGVVAVAGRSSGGGAGAGEEQEADELEEEDEEEEESAQLGSSRLLSSSSASSSSSGSRILRPGIVHRIDKGTSGLIVVAKTETALTRLQAQFKARTVDRLYLSMTVGCPSSRSGRVETNISRDPGDRKRMAAAPYGGTRGRTAASSYQVLEPLAGGGCALVQWKLDTGRTHQIRVHAKHMGHPLLADDTYGGGGPAALSAVAKGGARSVEEVKACLERLGRPALHALTLGFSHPVSGKRLSFEQPPPEDFASALEQLRGR</sequence>
<keyword evidence="3" id="KW-0413">Isomerase</keyword>
<accession>A0A2K3E0G0</accession>
<dbReference type="GeneID" id="5727258"/>
<dbReference type="FunCoup" id="A0A2K3E0G0">
    <property type="interactions" value="328"/>
</dbReference>
<evidence type="ECO:0000259" key="6">
    <source>
        <dbReference type="Pfam" id="PF00849"/>
    </source>
</evidence>